<evidence type="ECO:0000256" key="4">
    <source>
        <dbReference type="PIRSR" id="PIRSR606225-1"/>
    </source>
</evidence>
<dbReference type="NCBIfam" id="TIGR00005">
    <property type="entry name" value="rluA_subfam"/>
    <property type="match status" value="1"/>
</dbReference>
<dbReference type="InterPro" id="IPR006224">
    <property type="entry name" value="PsdUridine_synth_RluA-like_CS"/>
</dbReference>
<dbReference type="SUPFAM" id="SSF55120">
    <property type="entry name" value="Pseudouridine synthase"/>
    <property type="match status" value="1"/>
</dbReference>
<reference evidence="7 8" key="1">
    <citation type="submission" date="2018-02" db="EMBL/GenBank/DDBJ databases">
        <title>Jeotgalibacillus proteolyticum sp. nov. a protease producing bacterium isolated from ocean sediments of Laizhou Bay.</title>
        <authorList>
            <person name="Li Y."/>
        </authorList>
    </citation>
    <scope>NUCLEOTIDE SEQUENCE [LARGE SCALE GENOMIC DNA]</scope>
    <source>
        <strain evidence="7 8">22-7</strain>
    </source>
</reference>
<gene>
    <name evidence="7" type="ORF">C4B60_02775</name>
</gene>
<comment type="function">
    <text evidence="5">Responsible for synthesis of pseudouridine from uracil.</text>
</comment>
<evidence type="ECO:0000313" key="7">
    <source>
        <dbReference type="EMBL" id="PPA72316.1"/>
    </source>
</evidence>
<dbReference type="EC" id="5.4.99.-" evidence="5"/>
<organism evidence="7 8">
    <name type="scientific">Jeotgalibacillus proteolyticus</name>
    <dbReference type="NCBI Taxonomy" id="2082395"/>
    <lineage>
        <taxon>Bacteria</taxon>
        <taxon>Bacillati</taxon>
        <taxon>Bacillota</taxon>
        <taxon>Bacilli</taxon>
        <taxon>Bacillales</taxon>
        <taxon>Caryophanaceae</taxon>
        <taxon>Jeotgalibacillus</taxon>
    </lineage>
</organism>
<dbReference type="PROSITE" id="PS01129">
    <property type="entry name" value="PSI_RLU"/>
    <property type="match status" value="1"/>
</dbReference>
<comment type="catalytic activity">
    <reaction evidence="1 5">
        <text>a uridine in RNA = a pseudouridine in RNA</text>
        <dbReference type="Rhea" id="RHEA:48348"/>
        <dbReference type="Rhea" id="RHEA-COMP:12068"/>
        <dbReference type="Rhea" id="RHEA-COMP:12069"/>
        <dbReference type="ChEBI" id="CHEBI:65314"/>
        <dbReference type="ChEBI" id="CHEBI:65315"/>
    </reaction>
</comment>
<dbReference type="Gene3D" id="3.30.2350.10">
    <property type="entry name" value="Pseudouridine synthase"/>
    <property type="match status" value="1"/>
</dbReference>
<dbReference type="GO" id="GO:0009982">
    <property type="term" value="F:pseudouridine synthase activity"/>
    <property type="evidence" value="ECO:0007669"/>
    <property type="project" value="InterPro"/>
</dbReference>
<evidence type="ECO:0000256" key="3">
    <source>
        <dbReference type="ARBA" id="ARBA00023235"/>
    </source>
</evidence>
<dbReference type="GO" id="GO:0003723">
    <property type="term" value="F:RNA binding"/>
    <property type="evidence" value="ECO:0007669"/>
    <property type="project" value="InterPro"/>
</dbReference>
<proteinExistence type="inferred from homology"/>
<sequence>MNHFTLQWIVEEPVLLREFLMNHQISKRSLTSIKFDGGKIEVNGQESTVRRELKKGDLVKVIFPKEMISSTLADEDIPLAVVYEDEAILIVNKPPYMNTIPSREHPSGSLANALAGRYKKSGHYGGIHIATRLDRDTSGLILVAKHAHAHHLISLQQQQNLLQRKYTALIHGDLRPEAGTISAPIGRKSSSIIEREVRPDGKTAITNYKTTDSKNGISEVELKLETGRTHQIRVHLAYSGHPIVGDDLYGGERHLIKRQALHSRKLKLFHPLTKEEMVFEAPLPEDMQQILLGE</sequence>
<comment type="similarity">
    <text evidence="2 5">Belongs to the pseudouridine synthase RluA family.</text>
</comment>
<dbReference type="OrthoDB" id="9807829at2"/>
<evidence type="ECO:0000259" key="6">
    <source>
        <dbReference type="Pfam" id="PF00849"/>
    </source>
</evidence>
<evidence type="ECO:0000256" key="5">
    <source>
        <dbReference type="RuleBase" id="RU362028"/>
    </source>
</evidence>
<dbReference type="PANTHER" id="PTHR21600:SF35">
    <property type="entry name" value="PSEUDOURIDINE SYNTHASE"/>
    <property type="match status" value="1"/>
</dbReference>
<dbReference type="AlphaFoldDB" id="A0A2S5GH59"/>
<evidence type="ECO:0000256" key="2">
    <source>
        <dbReference type="ARBA" id="ARBA00010876"/>
    </source>
</evidence>
<dbReference type="GO" id="GO:0140098">
    <property type="term" value="F:catalytic activity, acting on RNA"/>
    <property type="evidence" value="ECO:0007669"/>
    <property type="project" value="UniProtKB-ARBA"/>
</dbReference>
<accession>A0A2S5GH59</accession>
<dbReference type="CDD" id="cd02869">
    <property type="entry name" value="PseudoU_synth_RluA_like"/>
    <property type="match status" value="1"/>
</dbReference>
<name>A0A2S5GH59_9BACL</name>
<dbReference type="PANTHER" id="PTHR21600">
    <property type="entry name" value="MITOCHONDRIAL RNA PSEUDOURIDINE SYNTHASE"/>
    <property type="match status" value="1"/>
</dbReference>
<dbReference type="Proteomes" id="UP000239047">
    <property type="component" value="Unassembled WGS sequence"/>
</dbReference>
<dbReference type="InterPro" id="IPR006225">
    <property type="entry name" value="PsdUridine_synth_RluC/D"/>
</dbReference>
<evidence type="ECO:0000256" key="1">
    <source>
        <dbReference type="ARBA" id="ARBA00000073"/>
    </source>
</evidence>
<dbReference type="InterPro" id="IPR006145">
    <property type="entry name" value="PsdUridine_synth_RsuA/RluA"/>
</dbReference>
<dbReference type="Pfam" id="PF00849">
    <property type="entry name" value="PseudoU_synth_2"/>
    <property type="match status" value="1"/>
</dbReference>
<keyword evidence="3 5" id="KW-0413">Isomerase</keyword>
<protein>
    <recommendedName>
        <fullName evidence="5">Pseudouridine synthase</fullName>
        <ecNumber evidence="5">5.4.99.-</ecNumber>
    </recommendedName>
</protein>
<dbReference type="EMBL" id="PREZ01000001">
    <property type="protein sequence ID" value="PPA72316.1"/>
    <property type="molecule type" value="Genomic_DNA"/>
</dbReference>
<dbReference type="InterPro" id="IPR050188">
    <property type="entry name" value="RluA_PseudoU_synthase"/>
</dbReference>
<dbReference type="FunFam" id="3.30.2350.10:FF:000005">
    <property type="entry name" value="Pseudouridine synthase"/>
    <property type="match status" value="1"/>
</dbReference>
<keyword evidence="8" id="KW-1185">Reference proteome</keyword>
<feature type="domain" description="Pseudouridine synthase RsuA/RluA-like" evidence="6">
    <location>
        <begin position="88"/>
        <end position="237"/>
    </location>
</feature>
<evidence type="ECO:0000313" key="8">
    <source>
        <dbReference type="Proteomes" id="UP000239047"/>
    </source>
</evidence>
<feature type="active site" evidence="4">
    <location>
        <position position="134"/>
    </location>
</feature>
<dbReference type="GO" id="GO:0000455">
    <property type="term" value="P:enzyme-directed rRNA pseudouridine synthesis"/>
    <property type="evidence" value="ECO:0007669"/>
    <property type="project" value="TreeGrafter"/>
</dbReference>
<dbReference type="InterPro" id="IPR020103">
    <property type="entry name" value="PsdUridine_synth_cat_dom_sf"/>
</dbReference>
<dbReference type="RefSeq" id="WP_104056466.1">
    <property type="nucleotide sequence ID" value="NZ_PREZ01000001.1"/>
</dbReference>
<comment type="caution">
    <text evidence="7">The sequence shown here is derived from an EMBL/GenBank/DDBJ whole genome shotgun (WGS) entry which is preliminary data.</text>
</comment>